<reference evidence="2 3" key="1">
    <citation type="submission" date="2024-03" db="EMBL/GenBank/DDBJ databases">
        <title>Aquirufa genome sequencing.</title>
        <authorList>
            <person name="Pitt A."/>
            <person name="Hahn M.W."/>
        </authorList>
    </citation>
    <scope>NUCLEOTIDE SEQUENCE [LARGE SCALE GENOMIC DNA]</scope>
    <source>
        <strain evidence="2 3">HETE-83D</strain>
    </source>
</reference>
<organism evidence="2 3">
    <name type="scientific">Aquirufa esocilacus</name>
    <dbReference type="NCBI Taxonomy" id="3096513"/>
    <lineage>
        <taxon>Bacteria</taxon>
        <taxon>Pseudomonadati</taxon>
        <taxon>Bacteroidota</taxon>
        <taxon>Cytophagia</taxon>
        <taxon>Cytophagales</taxon>
        <taxon>Flectobacillaceae</taxon>
        <taxon>Aquirufa</taxon>
    </lineage>
</organism>
<feature type="transmembrane region" description="Helical" evidence="1">
    <location>
        <begin position="76"/>
        <end position="97"/>
    </location>
</feature>
<dbReference type="InterPro" id="IPR021215">
    <property type="entry name" value="DUF2752"/>
</dbReference>
<feature type="transmembrane region" description="Helical" evidence="1">
    <location>
        <begin position="7"/>
        <end position="25"/>
    </location>
</feature>
<name>A0ABW6DHG7_9BACT</name>
<dbReference type="Proteomes" id="UP001598019">
    <property type="component" value="Unassembled WGS sequence"/>
</dbReference>
<dbReference type="RefSeq" id="WP_377979567.1">
    <property type="nucleotide sequence ID" value="NZ_JBBKXX010000001.1"/>
</dbReference>
<keyword evidence="1" id="KW-0472">Membrane</keyword>
<gene>
    <name evidence="2" type="ORF">SKC37_00400</name>
</gene>
<evidence type="ECO:0000256" key="1">
    <source>
        <dbReference type="SAM" id="Phobius"/>
    </source>
</evidence>
<sequence>MIKSRNKLYSILGIACVAGYSWIYFGLTSLQASNGAFEACYIKQLTTMPCPSCGTTRSILSLMKGEFFEALMLNPLGYIIAAILLISPLWLTIDLVTNRKTLFDQYQKAEALIRKPQVAYPLLILVALNWIWNITKGL</sequence>
<comment type="caution">
    <text evidence="2">The sequence shown here is derived from an EMBL/GenBank/DDBJ whole genome shotgun (WGS) entry which is preliminary data.</text>
</comment>
<evidence type="ECO:0000313" key="3">
    <source>
        <dbReference type="Proteomes" id="UP001598019"/>
    </source>
</evidence>
<keyword evidence="1" id="KW-1133">Transmembrane helix</keyword>
<protein>
    <submittedName>
        <fullName evidence="2">DUF2752 domain-containing protein</fullName>
    </submittedName>
</protein>
<proteinExistence type="predicted"/>
<dbReference type="EMBL" id="JBBKXX010000001">
    <property type="protein sequence ID" value="MFD3407100.1"/>
    <property type="molecule type" value="Genomic_DNA"/>
</dbReference>
<accession>A0ABW6DHG7</accession>
<dbReference type="Pfam" id="PF10825">
    <property type="entry name" value="DUF2752"/>
    <property type="match status" value="1"/>
</dbReference>
<keyword evidence="1" id="KW-0812">Transmembrane</keyword>
<feature type="transmembrane region" description="Helical" evidence="1">
    <location>
        <begin position="118"/>
        <end position="135"/>
    </location>
</feature>
<evidence type="ECO:0000313" key="2">
    <source>
        <dbReference type="EMBL" id="MFD3407100.1"/>
    </source>
</evidence>
<keyword evidence="3" id="KW-1185">Reference proteome</keyword>